<evidence type="ECO:0000256" key="1">
    <source>
        <dbReference type="ARBA" id="ARBA00004141"/>
    </source>
</evidence>
<dbReference type="InterPro" id="IPR000298">
    <property type="entry name" value="Cyt_c_oxidase-like_su3"/>
</dbReference>
<evidence type="ECO:0000256" key="7">
    <source>
        <dbReference type="ARBA" id="ARBA00023136"/>
    </source>
</evidence>
<dbReference type="PANTHER" id="PTHR11403:SF7">
    <property type="entry name" value="CYTOCHROME C OXIDASE SUBUNIT 3"/>
    <property type="match status" value="1"/>
</dbReference>
<evidence type="ECO:0000256" key="8">
    <source>
        <dbReference type="RuleBase" id="RU003375"/>
    </source>
</evidence>
<dbReference type="PANTHER" id="PTHR11403">
    <property type="entry name" value="CYTOCHROME C OXIDASE SUBUNIT III"/>
    <property type="match status" value="1"/>
</dbReference>
<dbReference type="SUPFAM" id="SSF81452">
    <property type="entry name" value="Cytochrome c oxidase subunit III-like"/>
    <property type="match status" value="1"/>
</dbReference>
<evidence type="ECO:0000256" key="4">
    <source>
        <dbReference type="ARBA" id="ARBA00022692"/>
    </source>
</evidence>
<dbReference type="GO" id="GO:0016020">
    <property type="term" value="C:membrane"/>
    <property type="evidence" value="ECO:0007669"/>
    <property type="project" value="UniProtKB-SubCell"/>
</dbReference>
<name>A0A1P8CZ19_PTEPN</name>
<evidence type="ECO:0000256" key="3">
    <source>
        <dbReference type="ARBA" id="ARBA00015944"/>
    </source>
</evidence>
<dbReference type="Gene3D" id="1.10.287.70">
    <property type="match status" value="1"/>
</dbReference>
<evidence type="ECO:0000259" key="10">
    <source>
        <dbReference type="PROSITE" id="PS50253"/>
    </source>
</evidence>
<protein>
    <recommendedName>
        <fullName evidence="3 8">Cytochrome c oxidase subunit 3</fullName>
    </recommendedName>
</protein>
<gene>
    <name evidence="11" type="primary">COXIII</name>
</gene>
<accession>A0A1P8CZ19</accession>
<feature type="transmembrane region" description="Helical" evidence="9">
    <location>
        <begin position="195"/>
        <end position="212"/>
    </location>
</feature>
<evidence type="ECO:0000313" key="11">
    <source>
        <dbReference type="EMBL" id="APG32429.1"/>
    </source>
</evidence>
<comment type="subcellular location">
    <subcellularLocation>
        <location evidence="1">Membrane</location>
        <topology evidence="1">Multi-pass membrane protein</topology>
    </subcellularLocation>
</comment>
<organism evidence="11">
    <name type="scientific">Pteria penguin</name>
    <name type="common">Winged pearl oyster</name>
    <name type="synonym">Magnavicula penguin</name>
    <dbReference type="NCBI Taxonomy" id="113549"/>
    <lineage>
        <taxon>Eukaryota</taxon>
        <taxon>Metazoa</taxon>
        <taxon>Spiralia</taxon>
        <taxon>Lophotrochozoa</taxon>
        <taxon>Mollusca</taxon>
        <taxon>Bivalvia</taxon>
        <taxon>Autobranchia</taxon>
        <taxon>Pteriomorphia</taxon>
        <taxon>Pterioida</taxon>
        <taxon>Pterioidea</taxon>
        <taxon>Pteriidae</taxon>
        <taxon>Pteria</taxon>
    </lineage>
</organism>
<dbReference type="GO" id="GO:0006123">
    <property type="term" value="P:mitochondrial electron transport, cytochrome c to oxygen"/>
    <property type="evidence" value="ECO:0007669"/>
    <property type="project" value="TreeGrafter"/>
</dbReference>
<dbReference type="PROSITE" id="PS50253">
    <property type="entry name" value="COX3"/>
    <property type="match status" value="1"/>
</dbReference>
<geneLocation type="mitochondrion" evidence="11"/>
<dbReference type="GO" id="GO:0004129">
    <property type="term" value="F:cytochrome-c oxidase activity"/>
    <property type="evidence" value="ECO:0007669"/>
    <property type="project" value="InterPro"/>
</dbReference>
<dbReference type="EMBL" id="KU552127">
    <property type="protein sequence ID" value="APG32429.1"/>
    <property type="molecule type" value="Genomic_DNA"/>
</dbReference>
<dbReference type="CDD" id="cd01665">
    <property type="entry name" value="Cyt_c_Oxidase_III"/>
    <property type="match status" value="1"/>
</dbReference>
<dbReference type="InterPro" id="IPR024791">
    <property type="entry name" value="Cyt_c/ubiquinol_Oxase_su3"/>
</dbReference>
<dbReference type="Gene3D" id="1.20.120.80">
    <property type="entry name" value="Cytochrome c oxidase, subunit III, four-helix bundle"/>
    <property type="match status" value="1"/>
</dbReference>
<evidence type="ECO:0000256" key="5">
    <source>
        <dbReference type="ARBA" id="ARBA00022967"/>
    </source>
</evidence>
<keyword evidence="7 9" id="KW-0472">Membrane</keyword>
<feature type="transmembrane region" description="Helical" evidence="9">
    <location>
        <begin position="276"/>
        <end position="295"/>
    </location>
</feature>
<feature type="domain" description="Heme-copper oxidase subunit III family profile" evidence="10">
    <location>
        <begin position="39"/>
        <end position="297"/>
    </location>
</feature>
<dbReference type="GO" id="GO:0005739">
    <property type="term" value="C:mitochondrion"/>
    <property type="evidence" value="ECO:0007669"/>
    <property type="project" value="TreeGrafter"/>
</dbReference>
<dbReference type="Pfam" id="PF00510">
    <property type="entry name" value="COX3"/>
    <property type="match status" value="1"/>
</dbReference>
<keyword evidence="8 11" id="KW-0496">Mitochondrion</keyword>
<dbReference type="InterPro" id="IPR013833">
    <property type="entry name" value="Cyt_c_oxidase_su3_a-hlx"/>
</dbReference>
<keyword evidence="4 8" id="KW-0812">Transmembrane</keyword>
<proteinExistence type="inferred from homology"/>
<comment type="function">
    <text evidence="8">Component of the cytochrome c oxidase, the last enzyme in the mitochondrial electron transport chain which drives oxidative phosphorylation. The respiratory chain contains 3 multisubunit complexes succinate dehydrogenase (complex II, CII), ubiquinol-cytochrome c oxidoreductase (cytochrome b-c1 complex, complex III, CIII) and cytochrome c oxidase (complex IV, CIV), that cooperate to transfer electrons derived from NADH and succinate to molecular oxygen, creating an electrochemical gradient over the inner membrane that drives transmembrane transport and the ATP synthase. Cytochrome c oxidase is the component of the respiratory chain that catalyzes the reduction of oxygen to water. Electrons originating from reduced cytochrome c in the intermembrane space (IMS) are transferred via the dinuclear copper A center (CU(A)) of subunit 2 and heme A of subunit 1 to the active site in subunit 1, a binuclear center (BNC) formed by heme A3 and copper B (CU(B)). The BNC reduces molecular oxygen to 2 water molecules using 4 electrons from cytochrome c in the IMS and 4 protons from the mitochondrial matrix.</text>
</comment>
<keyword evidence="5" id="KW-1278">Translocase</keyword>
<keyword evidence="6 9" id="KW-1133">Transmembrane helix</keyword>
<evidence type="ECO:0000256" key="2">
    <source>
        <dbReference type="ARBA" id="ARBA00010581"/>
    </source>
</evidence>
<evidence type="ECO:0000256" key="9">
    <source>
        <dbReference type="SAM" id="Phobius"/>
    </source>
</evidence>
<sequence>MWVWIKRGYASSFCEGKKQSGRSKFLYDFWCIQYKGDAPYSPFHVPSPSGYAFWMAMSLFGGLVVLVGWMNGVSCKVALGWLCLGMSWTIHMLCADLITESVYQGVQGKKVQCGFRHGFVLFLLSEFFFFFGFGWGFAASAFCPPDAGGKRWPPVGIHTIHWATYPLVNTLLLVTTAFSLTWCHKALECGRLYESFWVLSTVIFQGGVFMYIQVKEFNMASFTIADGIYGSAFFMLVGLHGLHVMVGLASLSYGLIRMLFQHYSTERHAAFRFTIWYWHFVDVVWVGLYAFVYYLKS</sequence>
<feature type="transmembrane region" description="Helical" evidence="9">
    <location>
        <begin position="162"/>
        <end position="183"/>
    </location>
</feature>
<dbReference type="InterPro" id="IPR033945">
    <property type="entry name" value="Cyt_c_oxase_su3_dom"/>
</dbReference>
<feature type="transmembrane region" description="Helical" evidence="9">
    <location>
        <begin position="51"/>
        <end position="72"/>
    </location>
</feature>
<feature type="transmembrane region" description="Helical" evidence="9">
    <location>
        <begin position="232"/>
        <end position="256"/>
    </location>
</feature>
<dbReference type="InterPro" id="IPR035973">
    <property type="entry name" value="Cyt_c_oxidase_su3-like_sf"/>
</dbReference>
<comment type="similarity">
    <text evidence="2 8">Belongs to the cytochrome c oxidase subunit 3 family.</text>
</comment>
<dbReference type="AlphaFoldDB" id="A0A1P8CZ19"/>
<feature type="transmembrane region" description="Helical" evidence="9">
    <location>
        <begin position="119"/>
        <end position="142"/>
    </location>
</feature>
<evidence type="ECO:0000256" key="6">
    <source>
        <dbReference type="ARBA" id="ARBA00022989"/>
    </source>
</evidence>
<reference evidence="11" key="1">
    <citation type="submission" date="2016-01" db="EMBL/GenBank/DDBJ databases">
        <authorList>
            <person name="Oliw E.H."/>
        </authorList>
    </citation>
    <scope>NUCLEOTIDE SEQUENCE</scope>
</reference>